<evidence type="ECO:0000256" key="7">
    <source>
        <dbReference type="ARBA" id="ARBA00023136"/>
    </source>
</evidence>
<evidence type="ECO:0000256" key="2">
    <source>
        <dbReference type="ARBA" id="ARBA00005314"/>
    </source>
</evidence>
<feature type="transmembrane region" description="Helical" evidence="11">
    <location>
        <begin position="260"/>
        <end position="280"/>
    </location>
</feature>
<keyword evidence="10" id="KW-0807">Transducer</keyword>
<feature type="transmembrane region" description="Helical" evidence="11">
    <location>
        <begin position="336"/>
        <end position="357"/>
    </location>
</feature>
<dbReference type="OrthoDB" id="5967113at2759"/>
<dbReference type="SMART" id="SM00008">
    <property type="entry name" value="HormR"/>
    <property type="match status" value="1"/>
</dbReference>
<dbReference type="PROSITE" id="PS00650">
    <property type="entry name" value="G_PROTEIN_RECEP_F2_2"/>
    <property type="match status" value="1"/>
</dbReference>
<evidence type="ECO:0008006" key="16">
    <source>
        <dbReference type="Google" id="ProtNLM"/>
    </source>
</evidence>
<dbReference type="KEGG" id="btab:109040859"/>
<keyword evidence="5 11" id="KW-1133">Transmembrane helix</keyword>
<gene>
    <name evidence="14" type="ORF">BEMITA_LOCUS9248</name>
</gene>
<evidence type="ECO:0000256" key="9">
    <source>
        <dbReference type="ARBA" id="ARBA00023180"/>
    </source>
</evidence>
<dbReference type="PROSITE" id="PS50227">
    <property type="entry name" value="G_PROTEIN_RECEP_F2_3"/>
    <property type="match status" value="1"/>
</dbReference>
<dbReference type="InterPro" id="IPR050332">
    <property type="entry name" value="GPCR_2"/>
</dbReference>
<comment type="subcellular location">
    <subcellularLocation>
        <location evidence="1">Cell membrane</location>
        <topology evidence="1">Multi-pass membrane protein</topology>
    </subcellularLocation>
</comment>
<dbReference type="GO" id="GO:0005886">
    <property type="term" value="C:plasma membrane"/>
    <property type="evidence" value="ECO:0007669"/>
    <property type="project" value="UniProtKB-SubCell"/>
</dbReference>
<dbReference type="InterPro" id="IPR017983">
    <property type="entry name" value="GPCR_2_secretin-like_CS"/>
</dbReference>
<dbReference type="Gene3D" id="4.10.1240.10">
    <property type="entry name" value="GPCR, family 2, extracellular hormone receptor domain"/>
    <property type="match status" value="1"/>
</dbReference>
<dbReference type="SUPFAM" id="SSF111418">
    <property type="entry name" value="Hormone receptor domain"/>
    <property type="match status" value="1"/>
</dbReference>
<evidence type="ECO:0000256" key="1">
    <source>
        <dbReference type="ARBA" id="ARBA00004651"/>
    </source>
</evidence>
<feature type="domain" description="G-protein coupled receptors family 2 profile 2" evidence="13">
    <location>
        <begin position="135"/>
        <end position="393"/>
    </location>
</feature>
<evidence type="ECO:0000313" key="15">
    <source>
        <dbReference type="Proteomes" id="UP001152759"/>
    </source>
</evidence>
<evidence type="ECO:0000256" key="8">
    <source>
        <dbReference type="ARBA" id="ARBA00023170"/>
    </source>
</evidence>
<keyword evidence="3" id="KW-1003">Cell membrane</keyword>
<keyword evidence="15" id="KW-1185">Reference proteome</keyword>
<organism evidence="14 15">
    <name type="scientific">Bemisia tabaci</name>
    <name type="common">Sweetpotato whitefly</name>
    <name type="synonym">Aleurodes tabaci</name>
    <dbReference type="NCBI Taxonomy" id="7038"/>
    <lineage>
        <taxon>Eukaryota</taxon>
        <taxon>Metazoa</taxon>
        <taxon>Ecdysozoa</taxon>
        <taxon>Arthropoda</taxon>
        <taxon>Hexapoda</taxon>
        <taxon>Insecta</taxon>
        <taxon>Pterygota</taxon>
        <taxon>Neoptera</taxon>
        <taxon>Paraneoptera</taxon>
        <taxon>Hemiptera</taxon>
        <taxon>Sternorrhyncha</taxon>
        <taxon>Aleyrodoidea</taxon>
        <taxon>Aleyrodidae</taxon>
        <taxon>Aleyrodinae</taxon>
        <taxon>Bemisia</taxon>
    </lineage>
</organism>
<name>A0A9P0F3L1_BEMTA</name>
<dbReference type="Proteomes" id="UP001152759">
    <property type="component" value="Chromosome 5"/>
</dbReference>
<dbReference type="Pfam" id="PF02793">
    <property type="entry name" value="HRM"/>
    <property type="match status" value="1"/>
</dbReference>
<evidence type="ECO:0000256" key="3">
    <source>
        <dbReference type="ARBA" id="ARBA00022475"/>
    </source>
</evidence>
<evidence type="ECO:0000256" key="5">
    <source>
        <dbReference type="ARBA" id="ARBA00022989"/>
    </source>
</evidence>
<keyword evidence="6" id="KW-0297">G-protein coupled receptor</keyword>
<evidence type="ECO:0000256" key="4">
    <source>
        <dbReference type="ARBA" id="ARBA00022692"/>
    </source>
</evidence>
<dbReference type="InterPro" id="IPR001879">
    <property type="entry name" value="GPCR_2_extracellular_dom"/>
</dbReference>
<accession>A0A9P0F3L1</accession>
<dbReference type="InterPro" id="IPR000832">
    <property type="entry name" value="GPCR_2_secretin-like"/>
</dbReference>
<evidence type="ECO:0000259" key="13">
    <source>
        <dbReference type="PROSITE" id="PS50261"/>
    </source>
</evidence>
<evidence type="ECO:0000256" key="11">
    <source>
        <dbReference type="SAM" id="Phobius"/>
    </source>
</evidence>
<keyword evidence="8" id="KW-0675">Receptor</keyword>
<feature type="domain" description="G-protein coupled receptors family 2 profile 1" evidence="12">
    <location>
        <begin position="19"/>
        <end position="109"/>
    </location>
</feature>
<dbReference type="GO" id="GO:0007188">
    <property type="term" value="P:adenylate cyclase-modulating G protein-coupled receptor signaling pathway"/>
    <property type="evidence" value="ECO:0007669"/>
    <property type="project" value="TreeGrafter"/>
</dbReference>
<dbReference type="PANTHER" id="PTHR45620:SF17">
    <property type="entry name" value="PDF RECEPTOR"/>
    <property type="match status" value="1"/>
</dbReference>
<feature type="transmembrane region" description="Helical" evidence="11">
    <location>
        <begin position="140"/>
        <end position="160"/>
    </location>
</feature>
<comment type="similarity">
    <text evidence="2">Belongs to the G-protein coupled receptor 2 family.</text>
</comment>
<dbReference type="InterPro" id="IPR036445">
    <property type="entry name" value="GPCR_2_extracell_dom_sf"/>
</dbReference>
<evidence type="ECO:0000256" key="6">
    <source>
        <dbReference type="ARBA" id="ARBA00023040"/>
    </source>
</evidence>
<keyword evidence="9" id="KW-0325">Glycoprotein</keyword>
<proteinExistence type="inferred from homology"/>
<feature type="transmembrane region" description="Helical" evidence="11">
    <location>
        <begin position="300"/>
        <end position="324"/>
    </location>
</feature>
<keyword evidence="4 11" id="KW-0812">Transmembrane</keyword>
<dbReference type="PRINTS" id="PR00249">
    <property type="entry name" value="GPCRSECRETIN"/>
</dbReference>
<evidence type="ECO:0000313" key="14">
    <source>
        <dbReference type="EMBL" id="CAH0390536.1"/>
    </source>
</evidence>
<evidence type="ECO:0000259" key="12">
    <source>
        <dbReference type="PROSITE" id="PS50227"/>
    </source>
</evidence>
<sequence length="486" mass="55647">MSSNVIVSDDQYHMLPENQCLALIDNFKPKEGTVWCKIAFDGELCWPPVPAGTTVIKSCGILHRSFPGIDPTNVFFRTCSKDGKWESEKPGTYENPNGWTNYSLCLSPEMDLLIKQLHAGGIDSAKAKISIAKNVRFIEIAGFSMSFMTLLVSCLVFMFFRILRNERTKIHFNLFKAMLLQCSLRLLIFYDQKNLSDNNVSNMTNGIYNTPILCETAYILLEYARSTMFMWMFIEGHYLRSTLTVTIFQGNSPYRTYKLIGWGFPIILTFGWGALMVSHYEPAFCWWGYNSAPYFWILEGPRLGVVVLNFFYLLRIMYILVLKLRPNSTTALLWKALRAAFVLLPLLGIPNLLIILRPPLDGPVWLFGLWAYTIHPLCAFQGFFVAIIYCFTNGEVKTAIRKVYTDRKALRSMELLPTSRRRDRERGSGRVAELSVDVELPRINEVDEPIEPENGSEQVVELQQLQPTCNDVSESQHVIRVHEETS</sequence>
<keyword evidence="7 11" id="KW-0472">Membrane</keyword>
<dbReference type="PANTHER" id="PTHR45620">
    <property type="entry name" value="PDF RECEPTOR-LIKE PROTEIN-RELATED"/>
    <property type="match status" value="1"/>
</dbReference>
<dbReference type="Gene3D" id="1.20.1070.10">
    <property type="entry name" value="Rhodopsin 7-helix transmembrane proteins"/>
    <property type="match status" value="1"/>
</dbReference>
<reference evidence="14" key="1">
    <citation type="submission" date="2021-12" db="EMBL/GenBank/DDBJ databases">
        <authorList>
            <person name="King R."/>
        </authorList>
    </citation>
    <scope>NUCLEOTIDE SEQUENCE</scope>
</reference>
<dbReference type="PROSITE" id="PS50261">
    <property type="entry name" value="G_PROTEIN_RECEP_F2_4"/>
    <property type="match status" value="1"/>
</dbReference>
<dbReference type="InterPro" id="IPR017981">
    <property type="entry name" value="GPCR_2-like_7TM"/>
</dbReference>
<feature type="transmembrane region" description="Helical" evidence="11">
    <location>
        <begin position="369"/>
        <end position="392"/>
    </location>
</feature>
<evidence type="ECO:0000256" key="10">
    <source>
        <dbReference type="ARBA" id="ARBA00023224"/>
    </source>
</evidence>
<dbReference type="EMBL" id="OU963866">
    <property type="protein sequence ID" value="CAH0390536.1"/>
    <property type="molecule type" value="Genomic_DNA"/>
</dbReference>
<dbReference type="AlphaFoldDB" id="A0A9P0F3L1"/>
<dbReference type="Pfam" id="PF00002">
    <property type="entry name" value="7tm_2"/>
    <property type="match status" value="1"/>
</dbReference>
<dbReference type="GO" id="GO:0007166">
    <property type="term" value="P:cell surface receptor signaling pathway"/>
    <property type="evidence" value="ECO:0007669"/>
    <property type="project" value="InterPro"/>
</dbReference>
<dbReference type="GO" id="GO:0008528">
    <property type="term" value="F:G protein-coupled peptide receptor activity"/>
    <property type="evidence" value="ECO:0007669"/>
    <property type="project" value="TreeGrafter"/>
</dbReference>
<protein>
    <recommendedName>
        <fullName evidence="16">PDF receptor</fullName>
    </recommendedName>
</protein>